<sequence>MIESGSPELAHGILARLNHQLSPIGKPFQRAAFYMKEALLQLLTNPTSSFSPTSLLLKIGAYKSFSEISPLLQFANFTSNQALLEAVDGFTQIHIIDFDIGFASRPYPPVVFDSARVPRCRECESRRSPDDREVLCPAGDGEGRVGSSREGRRGGRSVEDSVSELRVLAGGVQRLHGDAGGVFGSEESCERVSCGEEAVFFLDCAGVSEEGFDFGIELEMLLRRRFGHQVAETPARMPAKVFRPPPGRNTFAGIDARACLGTGTKPRVFRPPGGRNTRVVTSECSV</sequence>
<dbReference type="InterPro" id="IPR005202">
    <property type="entry name" value="TF_GRAS"/>
</dbReference>
<evidence type="ECO:0000256" key="4">
    <source>
        <dbReference type="ARBA" id="ARBA00023242"/>
    </source>
</evidence>
<reference evidence="7" key="1">
    <citation type="submission" date="2020-09" db="EMBL/GenBank/DDBJ databases">
        <title>Genome-Enabled Discovery of Anthraquinone Biosynthesis in Senna tora.</title>
        <authorList>
            <person name="Kang S.-H."/>
            <person name="Pandey R.P."/>
            <person name="Lee C.-M."/>
            <person name="Sim J.-S."/>
            <person name="Jeong J.-T."/>
            <person name="Choi B.-S."/>
            <person name="Jung M."/>
            <person name="Ginzburg D."/>
            <person name="Zhao K."/>
            <person name="Won S.Y."/>
            <person name="Oh T.-J."/>
            <person name="Yu Y."/>
            <person name="Kim N.-H."/>
            <person name="Lee O.R."/>
            <person name="Lee T.-H."/>
            <person name="Bashyal P."/>
            <person name="Kim T.-S."/>
            <person name="Lee W.-H."/>
            <person name="Kawkins C."/>
            <person name="Kim C.-K."/>
            <person name="Kim J.S."/>
            <person name="Ahn B.O."/>
            <person name="Rhee S.Y."/>
            <person name="Sohng J.K."/>
        </authorList>
    </citation>
    <scope>NUCLEOTIDE SEQUENCE</scope>
    <source>
        <tissue evidence="7">Leaf</tissue>
    </source>
</reference>
<dbReference type="AlphaFoldDB" id="A0A834TPC5"/>
<proteinExistence type="inferred from homology"/>
<keyword evidence="8" id="KW-1185">Reference proteome</keyword>
<organism evidence="7 8">
    <name type="scientific">Senna tora</name>
    <dbReference type="NCBI Taxonomy" id="362788"/>
    <lineage>
        <taxon>Eukaryota</taxon>
        <taxon>Viridiplantae</taxon>
        <taxon>Streptophyta</taxon>
        <taxon>Embryophyta</taxon>
        <taxon>Tracheophyta</taxon>
        <taxon>Spermatophyta</taxon>
        <taxon>Magnoliopsida</taxon>
        <taxon>eudicotyledons</taxon>
        <taxon>Gunneridae</taxon>
        <taxon>Pentapetalae</taxon>
        <taxon>rosids</taxon>
        <taxon>fabids</taxon>
        <taxon>Fabales</taxon>
        <taxon>Fabaceae</taxon>
        <taxon>Caesalpinioideae</taxon>
        <taxon>Cassia clade</taxon>
        <taxon>Senna</taxon>
    </lineage>
</organism>
<evidence type="ECO:0000256" key="5">
    <source>
        <dbReference type="PROSITE-ProRule" id="PRU01191"/>
    </source>
</evidence>
<dbReference type="GO" id="GO:0005634">
    <property type="term" value="C:nucleus"/>
    <property type="evidence" value="ECO:0007669"/>
    <property type="project" value="UniProtKB-SubCell"/>
</dbReference>
<gene>
    <name evidence="7" type="ORF">G2W53_016496</name>
</gene>
<comment type="subcellular location">
    <subcellularLocation>
        <location evidence="1">Nucleus</location>
    </subcellularLocation>
</comment>
<evidence type="ECO:0000256" key="6">
    <source>
        <dbReference type="SAM" id="MobiDB-lite"/>
    </source>
</evidence>
<keyword evidence="3" id="KW-0804">Transcription</keyword>
<dbReference type="Proteomes" id="UP000634136">
    <property type="component" value="Unassembled WGS sequence"/>
</dbReference>
<feature type="region of interest" description="Disordered" evidence="6">
    <location>
        <begin position="130"/>
        <end position="158"/>
    </location>
</feature>
<keyword evidence="4" id="KW-0539">Nucleus</keyword>
<dbReference type="PANTHER" id="PTHR31636">
    <property type="entry name" value="OSJNBA0084A10.13 PROTEIN-RELATED"/>
    <property type="match status" value="1"/>
</dbReference>
<comment type="caution">
    <text evidence="7">The sequence shown here is derived from an EMBL/GenBank/DDBJ whole genome shotgun (WGS) entry which is preliminary data.</text>
</comment>
<feature type="compositionally biased region" description="Basic and acidic residues" evidence="6">
    <location>
        <begin position="141"/>
        <end position="158"/>
    </location>
</feature>
<evidence type="ECO:0000256" key="3">
    <source>
        <dbReference type="ARBA" id="ARBA00023163"/>
    </source>
</evidence>
<dbReference type="EMBL" id="JAAIUW010000006">
    <property type="protein sequence ID" value="KAF7825332.1"/>
    <property type="molecule type" value="Genomic_DNA"/>
</dbReference>
<dbReference type="Pfam" id="PF03514">
    <property type="entry name" value="GRAS"/>
    <property type="match status" value="1"/>
</dbReference>
<keyword evidence="2" id="KW-0805">Transcription regulation</keyword>
<evidence type="ECO:0000256" key="1">
    <source>
        <dbReference type="ARBA" id="ARBA00004123"/>
    </source>
</evidence>
<name>A0A834TPC5_9FABA</name>
<dbReference type="PROSITE" id="PS50985">
    <property type="entry name" value="GRAS"/>
    <property type="match status" value="1"/>
</dbReference>
<protein>
    <submittedName>
        <fullName evidence="7">Scarecrow-like protein 6</fullName>
    </submittedName>
</protein>
<evidence type="ECO:0000313" key="7">
    <source>
        <dbReference type="EMBL" id="KAF7825332.1"/>
    </source>
</evidence>
<evidence type="ECO:0000313" key="8">
    <source>
        <dbReference type="Proteomes" id="UP000634136"/>
    </source>
</evidence>
<accession>A0A834TPC5</accession>
<comment type="similarity">
    <text evidence="5">Belongs to the GRAS family.</text>
</comment>
<dbReference type="OrthoDB" id="1750630at2759"/>
<comment type="caution">
    <text evidence="5">Lacks conserved residue(s) required for the propagation of feature annotation.</text>
</comment>
<feature type="short sequence motif" description="VHIID" evidence="5">
    <location>
        <begin position="93"/>
        <end position="97"/>
    </location>
</feature>
<evidence type="ECO:0000256" key="2">
    <source>
        <dbReference type="ARBA" id="ARBA00023015"/>
    </source>
</evidence>